<dbReference type="AlphaFoldDB" id="A0A1H5P5H8"/>
<accession>A0A1H5P5H8</accession>
<dbReference type="STRING" id="390640.SAMN04488034_10914"/>
<proteinExistence type="predicted"/>
<evidence type="ECO:0000313" key="1">
    <source>
        <dbReference type="EMBL" id="SEF08950.1"/>
    </source>
</evidence>
<dbReference type="EMBL" id="FNUG01000009">
    <property type="protein sequence ID" value="SEF08950.1"/>
    <property type="molecule type" value="Genomic_DNA"/>
</dbReference>
<name>A0A1H5P5H8_9FLAO</name>
<dbReference type="RefSeq" id="WP_093114054.1">
    <property type="nucleotide sequence ID" value="NZ_FNGG01000009.1"/>
</dbReference>
<keyword evidence="2" id="KW-1185">Reference proteome</keyword>
<reference evidence="1 2" key="1">
    <citation type="submission" date="2016-10" db="EMBL/GenBank/DDBJ databases">
        <authorList>
            <person name="de Groot N.N."/>
        </authorList>
    </citation>
    <scope>NUCLEOTIDE SEQUENCE [LARGE SCALE GENOMIC DNA]</scope>
    <source>
        <strain evidence="1 2">DSM 23553</strain>
    </source>
</reference>
<gene>
    <name evidence="1" type="ORF">SAMN04488034_10914</name>
</gene>
<protein>
    <submittedName>
        <fullName evidence="1">Uncharacterized protein</fullName>
    </submittedName>
</protein>
<organism evidence="1 2">
    <name type="scientific">Salinimicrobium catena</name>
    <dbReference type="NCBI Taxonomy" id="390640"/>
    <lineage>
        <taxon>Bacteria</taxon>
        <taxon>Pseudomonadati</taxon>
        <taxon>Bacteroidota</taxon>
        <taxon>Flavobacteriia</taxon>
        <taxon>Flavobacteriales</taxon>
        <taxon>Flavobacteriaceae</taxon>
        <taxon>Salinimicrobium</taxon>
    </lineage>
</organism>
<sequence>MYDEQIIRQVPHYRNHKTFLPHIPKDYGKGKKIFIIGESHYLPSKYDGQITAENWYNNPQSIYDLISRDSVEWINTRGVINFYSGPDKLARGHRIFQNLENAFAETFKGIRVFENTVYFNYFQRPAEIQGGSINIHKLDSEKALENLVGLNEILKPDLIIFTSSKAFKNFNRNASDDLRRKLPQVESVPHPACAWWNRTSRNYGLNSDGSTSTGKQKFQRIIKT</sequence>
<evidence type="ECO:0000313" key="2">
    <source>
        <dbReference type="Proteomes" id="UP000199448"/>
    </source>
</evidence>
<dbReference type="OrthoDB" id="1149978at2"/>
<dbReference type="Proteomes" id="UP000199448">
    <property type="component" value="Unassembled WGS sequence"/>
</dbReference>